<feature type="transmembrane region" description="Helical" evidence="1">
    <location>
        <begin position="120"/>
        <end position="141"/>
    </location>
</feature>
<feature type="transmembrane region" description="Helical" evidence="1">
    <location>
        <begin position="147"/>
        <end position="165"/>
    </location>
</feature>
<proteinExistence type="predicted"/>
<name>A0A8D8WUH4_9HEMI</name>
<protein>
    <submittedName>
        <fullName evidence="2">Uncharacterized protein</fullName>
    </submittedName>
</protein>
<feature type="transmembrane region" description="Helical" evidence="1">
    <location>
        <begin position="80"/>
        <end position="99"/>
    </location>
</feature>
<keyword evidence="1" id="KW-0472">Membrane</keyword>
<reference evidence="2" key="1">
    <citation type="submission" date="2021-05" db="EMBL/GenBank/DDBJ databases">
        <authorList>
            <person name="Alioto T."/>
            <person name="Alioto T."/>
            <person name="Gomez Garrido J."/>
        </authorList>
    </citation>
    <scope>NUCLEOTIDE SEQUENCE</scope>
</reference>
<accession>A0A8D8WUH4</accession>
<sequence length="170" mass="19825">MCDQPGIKHHLLGTSQQRSYTNIYRDRHFVTHCIQSKLEKYCHLYIFYVWRGNKLFTKYKRKGTKLSPKFLGNSFLFKRFFFFHFCSNGGITSFLRLCLNQSISSGGGLSTSRRLSQHMGYTLFFAKICFANFFFFSWQFIFVQSVVFLGGISLLFSTFISKSVFPQAVA</sequence>
<keyword evidence="1" id="KW-0812">Transmembrane</keyword>
<dbReference type="EMBL" id="HBUF01224394">
    <property type="protein sequence ID" value="CAG6670849.1"/>
    <property type="molecule type" value="Transcribed_RNA"/>
</dbReference>
<evidence type="ECO:0000313" key="2">
    <source>
        <dbReference type="EMBL" id="CAG6670849.1"/>
    </source>
</evidence>
<evidence type="ECO:0000256" key="1">
    <source>
        <dbReference type="SAM" id="Phobius"/>
    </source>
</evidence>
<organism evidence="2">
    <name type="scientific">Cacopsylla melanoneura</name>
    <dbReference type="NCBI Taxonomy" id="428564"/>
    <lineage>
        <taxon>Eukaryota</taxon>
        <taxon>Metazoa</taxon>
        <taxon>Ecdysozoa</taxon>
        <taxon>Arthropoda</taxon>
        <taxon>Hexapoda</taxon>
        <taxon>Insecta</taxon>
        <taxon>Pterygota</taxon>
        <taxon>Neoptera</taxon>
        <taxon>Paraneoptera</taxon>
        <taxon>Hemiptera</taxon>
        <taxon>Sternorrhyncha</taxon>
        <taxon>Psylloidea</taxon>
        <taxon>Psyllidae</taxon>
        <taxon>Psyllinae</taxon>
        <taxon>Cacopsylla</taxon>
    </lineage>
</organism>
<keyword evidence="1" id="KW-1133">Transmembrane helix</keyword>
<dbReference type="AlphaFoldDB" id="A0A8D8WUH4"/>